<sequence>TRQLVESPRTPTAVAGSEEQAAEEKVQVLLELPDGSLFEGQWRHRLAEGCGKLQLANGGVYDGQWSVGYANGLGRFTQT</sequence>
<keyword evidence="1" id="KW-0677">Repeat</keyword>
<evidence type="ECO:0000313" key="3">
    <source>
        <dbReference type="EMBL" id="CAE7693915.1"/>
    </source>
</evidence>
<evidence type="ECO:0000256" key="1">
    <source>
        <dbReference type="ARBA" id="ARBA00022737"/>
    </source>
</evidence>
<feature type="non-terminal residue" evidence="3">
    <location>
        <position position="79"/>
    </location>
</feature>
<proteinExistence type="predicted"/>
<feature type="region of interest" description="Disordered" evidence="2">
    <location>
        <begin position="1"/>
        <end position="20"/>
    </location>
</feature>
<evidence type="ECO:0000256" key="2">
    <source>
        <dbReference type="SAM" id="MobiDB-lite"/>
    </source>
</evidence>
<dbReference type="OrthoDB" id="423343at2759"/>
<dbReference type="SUPFAM" id="SSF82185">
    <property type="entry name" value="Histone H3 K4-specific methyltransferase SET7/9 N-terminal domain"/>
    <property type="match status" value="1"/>
</dbReference>
<gene>
    <name evidence="3" type="primary">MORN3</name>
    <name evidence="3" type="ORF">SPIL2461_LOCUS19450</name>
</gene>
<comment type="caution">
    <text evidence="3">The sequence shown here is derived from an EMBL/GenBank/DDBJ whole genome shotgun (WGS) entry which is preliminary data.</text>
</comment>
<keyword evidence="4" id="KW-1185">Reference proteome</keyword>
<dbReference type="Pfam" id="PF02493">
    <property type="entry name" value="MORN"/>
    <property type="match status" value="2"/>
</dbReference>
<accession>A0A812WTV4</accession>
<feature type="non-terminal residue" evidence="3">
    <location>
        <position position="1"/>
    </location>
</feature>
<dbReference type="Proteomes" id="UP000649617">
    <property type="component" value="Unassembled WGS sequence"/>
</dbReference>
<organism evidence="3 4">
    <name type="scientific">Symbiodinium pilosum</name>
    <name type="common">Dinoflagellate</name>
    <dbReference type="NCBI Taxonomy" id="2952"/>
    <lineage>
        <taxon>Eukaryota</taxon>
        <taxon>Sar</taxon>
        <taxon>Alveolata</taxon>
        <taxon>Dinophyceae</taxon>
        <taxon>Suessiales</taxon>
        <taxon>Symbiodiniaceae</taxon>
        <taxon>Symbiodinium</taxon>
    </lineage>
</organism>
<name>A0A812WTV4_SYMPI</name>
<evidence type="ECO:0000313" key="4">
    <source>
        <dbReference type="Proteomes" id="UP000649617"/>
    </source>
</evidence>
<dbReference type="InterPro" id="IPR003409">
    <property type="entry name" value="MORN"/>
</dbReference>
<dbReference type="EMBL" id="CAJNIZ010044572">
    <property type="protein sequence ID" value="CAE7693915.1"/>
    <property type="molecule type" value="Genomic_DNA"/>
</dbReference>
<dbReference type="AlphaFoldDB" id="A0A812WTV4"/>
<reference evidence="3" key="1">
    <citation type="submission" date="2021-02" db="EMBL/GenBank/DDBJ databases">
        <authorList>
            <person name="Dougan E. K."/>
            <person name="Rhodes N."/>
            <person name="Thang M."/>
            <person name="Chan C."/>
        </authorList>
    </citation>
    <scope>NUCLEOTIDE SEQUENCE</scope>
</reference>
<protein>
    <submittedName>
        <fullName evidence="3">MORN3 protein</fullName>
    </submittedName>
</protein>